<gene>
    <name evidence="1" type="ORF">QAD02_004839</name>
</gene>
<proteinExistence type="predicted"/>
<organism evidence="1 2">
    <name type="scientific">Eretmocerus hayati</name>
    <dbReference type="NCBI Taxonomy" id="131215"/>
    <lineage>
        <taxon>Eukaryota</taxon>
        <taxon>Metazoa</taxon>
        <taxon>Ecdysozoa</taxon>
        <taxon>Arthropoda</taxon>
        <taxon>Hexapoda</taxon>
        <taxon>Insecta</taxon>
        <taxon>Pterygota</taxon>
        <taxon>Neoptera</taxon>
        <taxon>Endopterygota</taxon>
        <taxon>Hymenoptera</taxon>
        <taxon>Apocrita</taxon>
        <taxon>Proctotrupomorpha</taxon>
        <taxon>Chalcidoidea</taxon>
        <taxon>Aphelinidae</taxon>
        <taxon>Aphelininae</taxon>
        <taxon>Eretmocerus</taxon>
    </lineage>
</organism>
<dbReference type="Proteomes" id="UP001239111">
    <property type="component" value="Chromosome 3"/>
</dbReference>
<reference evidence="1" key="1">
    <citation type="submission" date="2023-04" db="EMBL/GenBank/DDBJ databases">
        <title>A chromosome-level genome assembly of the parasitoid wasp Eretmocerus hayati.</title>
        <authorList>
            <person name="Zhong Y."/>
            <person name="Liu S."/>
            <person name="Liu Y."/>
        </authorList>
    </citation>
    <scope>NUCLEOTIDE SEQUENCE</scope>
    <source>
        <strain evidence="1">ZJU_SS_LIU_2023</strain>
    </source>
</reference>
<name>A0ACC2NR53_9HYME</name>
<evidence type="ECO:0000313" key="1">
    <source>
        <dbReference type="EMBL" id="KAJ8673577.1"/>
    </source>
</evidence>
<comment type="caution">
    <text evidence="1">The sequence shown here is derived from an EMBL/GenBank/DDBJ whole genome shotgun (WGS) entry which is preliminary data.</text>
</comment>
<keyword evidence="2" id="KW-1185">Reference proteome</keyword>
<accession>A0ACC2NR53</accession>
<sequence length="131" mass="15320">MDIYKRHSLIVIHVQLFGELLEIRSTMNPTDDRVVTVGGYICDLKNLSDLEIGELYHITDLFFDSQERQVTATLNLKIYVELPQQLSNILLNDQDIFFQLADKANKYDLFLQYLGDGKVKLYDRYDEINLL</sequence>
<evidence type="ECO:0000313" key="2">
    <source>
        <dbReference type="Proteomes" id="UP001239111"/>
    </source>
</evidence>
<protein>
    <submittedName>
        <fullName evidence="1">Uncharacterized protein</fullName>
    </submittedName>
</protein>
<dbReference type="EMBL" id="CM056743">
    <property type="protein sequence ID" value="KAJ8673577.1"/>
    <property type="molecule type" value="Genomic_DNA"/>
</dbReference>